<sequence length="323" mass="36443">MEHLAPLADHFGLLVPKNAKDWDTAFDSYRETLKADLGGWAKEMQEGDAQGKKHRQLFEQPSIGIHIATLPKPILVPAFIIPSNWEGRYQWLFLLIEPLYRAILSEYNKGLGRVISAVLKSHHINYEAYNKALSLFLSHCEVYIKPIHYTLKTLPKPTYLGELTKNAKDVELEGLLTKVILSVMESLDSMFPENPPRSLVLAIIKVPNGWLIVQLCQQTTHTIFNAQFKCGGRVVNLACKQRASNAILNSYKMMHCIWIPHLCKSGEYGLAYRVYKALIAKPWLEEGMTNCVICNRLGRDMLVVGLNIVDIAGAIPNIYGTKN</sequence>
<evidence type="ECO:0000313" key="1">
    <source>
        <dbReference type="EMBL" id="KAF9457222.1"/>
    </source>
</evidence>
<evidence type="ECO:0000313" key="2">
    <source>
        <dbReference type="Proteomes" id="UP000807353"/>
    </source>
</evidence>
<gene>
    <name evidence="1" type="ORF">BDZ94DRAFT_1342329</name>
</gene>
<accession>A0A9P6C9J2</accession>
<reference evidence="1" key="1">
    <citation type="submission" date="2020-11" db="EMBL/GenBank/DDBJ databases">
        <authorList>
            <consortium name="DOE Joint Genome Institute"/>
            <person name="Ahrendt S."/>
            <person name="Riley R."/>
            <person name="Andreopoulos W."/>
            <person name="Labutti K."/>
            <person name="Pangilinan J."/>
            <person name="Ruiz-Duenas F.J."/>
            <person name="Barrasa J.M."/>
            <person name="Sanchez-Garcia M."/>
            <person name="Camarero S."/>
            <person name="Miyauchi S."/>
            <person name="Serrano A."/>
            <person name="Linde D."/>
            <person name="Babiker R."/>
            <person name="Drula E."/>
            <person name="Ayuso-Fernandez I."/>
            <person name="Pacheco R."/>
            <person name="Padilla G."/>
            <person name="Ferreira P."/>
            <person name="Barriuso J."/>
            <person name="Kellner H."/>
            <person name="Castanera R."/>
            <person name="Alfaro M."/>
            <person name="Ramirez L."/>
            <person name="Pisabarro A.G."/>
            <person name="Kuo A."/>
            <person name="Tritt A."/>
            <person name="Lipzen A."/>
            <person name="He G."/>
            <person name="Yan M."/>
            <person name="Ng V."/>
            <person name="Cullen D."/>
            <person name="Martin F."/>
            <person name="Rosso M.-N."/>
            <person name="Henrissat B."/>
            <person name="Hibbett D."/>
            <person name="Martinez A.T."/>
            <person name="Grigoriev I.V."/>
        </authorList>
    </citation>
    <scope>NUCLEOTIDE SEQUENCE</scope>
    <source>
        <strain evidence="1">CBS 247.69</strain>
    </source>
</reference>
<dbReference type="EMBL" id="MU150382">
    <property type="protein sequence ID" value="KAF9457222.1"/>
    <property type="molecule type" value="Genomic_DNA"/>
</dbReference>
<proteinExistence type="predicted"/>
<name>A0A9P6C9J2_9AGAR</name>
<organism evidence="1 2">
    <name type="scientific">Collybia nuda</name>
    <dbReference type="NCBI Taxonomy" id="64659"/>
    <lineage>
        <taxon>Eukaryota</taxon>
        <taxon>Fungi</taxon>
        <taxon>Dikarya</taxon>
        <taxon>Basidiomycota</taxon>
        <taxon>Agaricomycotina</taxon>
        <taxon>Agaricomycetes</taxon>
        <taxon>Agaricomycetidae</taxon>
        <taxon>Agaricales</taxon>
        <taxon>Tricholomatineae</taxon>
        <taxon>Clitocybaceae</taxon>
        <taxon>Collybia</taxon>
    </lineage>
</organism>
<dbReference type="AlphaFoldDB" id="A0A9P6C9J2"/>
<comment type="caution">
    <text evidence="1">The sequence shown here is derived from an EMBL/GenBank/DDBJ whole genome shotgun (WGS) entry which is preliminary data.</text>
</comment>
<dbReference type="Proteomes" id="UP000807353">
    <property type="component" value="Unassembled WGS sequence"/>
</dbReference>
<keyword evidence="2" id="KW-1185">Reference proteome</keyword>
<protein>
    <submittedName>
        <fullName evidence="1">Uncharacterized protein</fullName>
    </submittedName>
</protein>